<keyword evidence="3" id="KW-0677">Repeat</keyword>
<evidence type="ECO:0000256" key="3">
    <source>
        <dbReference type="ARBA" id="ARBA00022737"/>
    </source>
</evidence>
<dbReference type="InterPro" id="IPR001451">
    <property type="entry name" value="Hexapep"/>
</dbReference>
<evidence type="ECO:0000256" key="2">
    <source>
        <dbReference type="ARBA" id="ARBA00022679"/>
    </source>
</evidence>
<dbReference type="Proteomes" id="UP000184028">
    <property type="component" value="Unassembled WGS sequence"/>
</dbReference>
<accession>A0A1M7GS14</accession>
<dbReference type="InterPro" id="IPR011004">
    <property type="entry name" value="Trimer_LpxA-like_sf"/>
</dbReference>
<evidence type="ECO:0000313" key="6">
    <source>
        <dbReference type="Proteomes" id="UP000184028"/>
    </source>
</evidence>
<dbReference type="STRING" id="946677.SAMN05444484_104311"/>
<sequence>MKKVLKRIYRAVNRRFAKRENLLANPNQGKFHNVEIMSSVILSGENEIGEYTYIGFNSIITKSKIGRYCSIAGNVSIGIGEHKINRVSTSSIFYKNAWKTLTEKECVIGNDVWIGTNSVIRRGVTIGDGAVIGANSFVNKDVKPFEVVAGAPAKFIKMRFTDLIIESIRESDWWSKDLNEARTIIEKLELTRLFEQDDK</sequence>
<evidence type="ECO:0000313" key="5">
    <source>
        <dbReference type="EMBL" id="SHM18707.1"/>
    </source>
</evidence>
<dbReference type="SUPFAM" id="SSF51161">
    <property type="entry name" value="Trimeric LpxA-like enzymes"/>
    <property type="match status" value="1"/>
</dbReference>
<dbReference type="InterPro" id="IPR018357">
    <property type="entry name" value="Hexapep_transf_CS"/>
</dbReference>
<evidence type="ECO:0000256" key="1">
    <source>
        <dbReference type="ARBA" id="ARBA00007274"/>
    </source>
</evidence>
<dbReference type="Gene3D" id="2.160.10.10">
    <property type="entry name" value="Hexapeptide repeat proteins"/>
    <property type="match status" value="1"/>
</dbReference>
<name>A0A1M7GS14_9FLAO</name>
<evidence type="ECO:0000256" key="4">
    <source>
        <dbReference type="ARBA" id="ARBA00023315"/>
    </source>
</evidence>
<dbReference type="Pfam" id="PF00132">
    <property type="entry name" value="Hexapep"/>
    <property type="match status" value="1"/>
</dbReference>
<dbReference type="PROSITE" id="PS00101">
    <property type="entry name" value="HEXAPEP_TRANSFERASES"/>
    <property type="match status" value="1"/>
</dbReference>
<dbReference type="AlphaFoldDB" id="A0A1M7GS14"/>
<dbReference type="PANTHER" id="PTHR43300">
    <property type="entry name" value="ACETYLTRANSFERASE"/>
    <property type="match status" value="1"/>
</dbReference>
<dbReference type="OrthoDB" id="9814490at2"/>
<protein>
    <submittedName>
        <fullName evidence="5">Transferase hexapeptide (Six repeat-containing protein)</fullName>
    </submittedName>
</protein>
<dbReference type="EMBL" id="FRBT01000004">
    <property type="protein sequence ID" value="SHM18707.1"/>
    <property type="molecule type" value="Genomic_DNA"/>
</dbReference>
<keyword evidence="6" id="KW-1185">Reference proteome</keyword>
<gene>
    <name evidence="5" type="ORF">SAMN05444484_104311</name>
</gene>
<comment type="similarity">
    <text evidence="1">Belongs to the transferase hexapeptide repeat family.</text>
</comment>
<dbReference type="GO" id="GO:0016746">
    <property type="term" value="F:acyltransferase activity"/>
    <property type="evidence" value="ECO:0007669"/>
    <property type="project" value="UniProtKB-KW"/>
</dbReference>
<organism evidence="5 6">
    <name type="scientific">Flavobacterium chilense</name>
    <dbReference type="NCBI Taxonomy" id="946677"/>
    <lineage>
        <taxon>Bacteria</taxon>
        <taxon>Pseudomonadati</taxon>
        <taxon>Bacteroidota</taxon>
        <taxon>Flavobacteriia</taxon>
        <taxon>Flavobacteriales</taxon>
        <taxon>Flavobacteriaceae</taxon>
        <taxon>Flavobacterium</taxon>
    </lineage>
</organism>
<dbReference type="PANTHER" id="PTHR43300:SF11">
    <property type="entry name" value="ACETYLTRANSFERASE RV3034C-RELATED"/>
    <property type="match status" value="1"/>
</dbReference>
<dbReference type="RefSeq" id="WP_068843835.1">
    <property type="nucleotide sequence ID" value="NZ_FRBT01000004.1"/>
</dbReference>
<proteinExistence type="inferred from homology"/>
<dbReference type="CDD" id="cd03349">
    <property type="entry name" value="LbH_XAT"/>
    <property type="match status" value="1"/>
</dbReference>
<dbReference type="InterPro" id="IPR050179">
    <property type="entry name" value="Trans_hexapeptide_repeat"/>
</dbReference>
<keyword evidence="2 5" id="KW-0808">Transferase</keyword>
<keyword evidence="4" id="KW-0012">Acyltransferase</keyword>
<reference evidence="6" key="1">
    <citation type="submission" date="2016-11" db="EMBL/GenBank/DDBJ databases">
        <authorList>
            <person name="Varghese N."/>
            <person name="Submissions S."/>
        </authorList>
    </citation>
    <scope>NUCLEOTIDE SEQUENCE [LARGE SCALE GENOMIC DNA]</scope>
    <source>
        <strain evidence="6">DSM 24724</strain>
    </source>
</reference>